<protein>
    <submittedName>
        <fullName evidence="2">DUF4845 domain-containing protein</fullName>
    </submittedName>
</protein>
<comment type="caution">
    <text evidence="2">The sequence shown here is derived from an EMBL/GenBank/DDBJ whole genome shotgun (WGS) entry which is preliminary data.</text>
</comment>
<keyword evidence="3" id="KW-1185">Reference proteome</keyword>
<reference evidence="2 3" key="1">
    <citation type="submission" date="2022-05" db="EMBL/GenBank/DDBJ databases">
        <authorList>
            <person name="Park J.-S."/>
        </authorList>
    </citation>
    <scope>NUCLEOTIDE SEQUENCE [LARGE SCALE GENOMIC DNA]</scope>
    <source>
        <strain evidence="2 3">2012CJ34-2</strain>
    </source>
</reference>
<sequence length="126" mass="14202">MPRGMQEAEKGSSVFLGLCYTVAGILVVMLTLKVVPVYMENHAIGSVLDSLDHKSTIDRSTPFEVKDWILKGFKMNGIRDISPNAVRVRRKGAFLTAKINYERRIGFVGNIDIVLSFENSWKIKQQ</sequence>
<proteinExistence type="predicted"/>
<organism evidence="2 3">
    <name type="scientific">Parendozoicomonas callyspongiae</name>
    <dbReference type="NCBI Taxonomy" id="2942213"/>
    <lineage>
        <taxon>Bacteria</taxon>
        <taxon>Pseudomonadati</taxon>
        <taxon>Pseudomonadota</taxon>
        <taxon>Gammaproteobacteria</taxon>
        <taxon>Oceanospirillales</taxon>
        <taxon>Endozoicomonadaceae</taxon>
        <taxon>Parendozoicomonas</taxon>
    </lineage>
</organism>
<keyword evidence="1" id="KW-0812">Transmembrane</keyword>
<dbReference type="EMBL" id="JAMFLX010000011">
    <property type="protein sequence ID" value="MCL6270191.1"/>
    <property type="molecule type" value="Genomic_DNA"/>
</dbReference>
<dbReference type="Proteomes" id="UP001203338">
    <property type="component" value="Unassembled WGS sequence"/>
</dbReference>
<evidence type="ECO:0000256" key="1">
    <source>
        <dbReference type="SAM" id="Phobius"/>
    </source>
</evidence>
<keyword evidence="1" id="KW-0472">Membrane</keyword>
<evidence type="ECO:0000313" key="2">
    <source>
        <dbReference type="EMBL" id="MCL6270191.1"/>
    </source>
</evidence>
<gene>
    <name evidence="2" type="ORF">M3P05_09620</name>
</gene>
<dbReference type="RefSeq" id="WP_249699359.1">
    <property type="nucleotide sequence ID" value="NZ_JAMFLX010000011.1"/>
</dbReference>
<evidence type="ECO:0000313" key="3">
    <source>
        <dbReference type="Proteomes" id="UP001203338"/>
    </source>
</evidence>
<name>A0ABT0PGP9_9GAMM</name>
<keyword evidence="1" id="KW-1133">Transmembrane helix</keyword>
<dbReference type="Pfam" id="PF16137">
    <property type="entry name" value="DUF4845"/>
    <property type="match status" value="1"/>
</dbReference>
<feature type="transmembrane region" description="Helical" evidence="1">
    <location>
        <begin position="12"/>
        <end position="32"/>
    </location>
</feature>
<accession>A0ABT0PGP9</accession>
<dbReference type="InterPro" id="IPR032314">
    <property type="entry name" value="DUF4845"/>
</dbReference>